<accession>A0ACB8W6X6</accession>
<keyword evidence="2" id="KW-1185">Reference proteome</keyword>
<proteinExistence type="predicted"/>
<evidence type="ECO:0000313" key="2">
    <source>
        <dbReference type="Proteomes" id="UP000831701"/>
    </source>
</evidence>
<gene>
    <name evidence="1" type="ORF">L3Q82_011518</name>
</gene>
<dbReference type="EMBL" id="CM041544">
    <property type="protein sequence ID" value="KAI3362992.1"/>
    <property type="molecule type" value="Genomic_DNA"/>
</dbReference>
<protein>
    <submittedName>
        <fullName evidence="1">Uncharacterized protein</fullName>
    </submittedName>
</protein>
<comment type="caution">
    <text evidence="1">The sequence shown here is derived from an EMBL/GenBank/DDBJ whole genome shotgun (WGS) entry which is preliminary data.</text>
</comment>
<dbReference type="Proteomes" id="UP000831701">
    <property type="component" value="Chromosome 14"/>
</dbReference>
<evidence type="ECO:0000313" key="1">
    <source>
        <dbReference type="EMBL" id="KAI3362992.1"/>
    </source>
</evidence>
<sequence>MVFSHLAVLLKLSPKKCHFLHRSVKFLGHIISDDGSRTDQSQVQAINDVQGADLMESDGLVPCAKKIRSFLGMVLYYHHFIEDCSAKAKPLFSLVAERATPYKKGRGNKPKLTKNNVKLSPTDWTDGCRDAFRTLKHDLVHSVMLAHPDFDAPFILAVDTSFDGLGAVLSQLPPGKIARPVAFASSLAWWGHDLCLCCGEKVEWPRAPYEDI</sequence>
<organism evidence="1 2">
    <name type="scientific">Scortum barcoo</name>
    <name type="common">barcoo grunter</name>
    <dbReference type="NCBI Taxonomy" id="214431"/>
    <lineage>
        <taxon>Eukaryota</taxon>
        <taxon>Metazoa</taxon>
        <taxon>Chordata</taxon>
        <taxon>Craniata</taxon>
        <taxon>Vertebrata</taxon>
        <taxon>Euteleostomi</taxon>
        <taxon>Actinopterygii</taxon>
        <taxon>Neopterygii</taxon>
        <taxon>Teleostei</taxon>
        <taxon>Neoteleostei</taxon>
        <taxon>Acanthomorphata</taxon>
        <taxon>Eupercaria</taxon>
        <taxon>Centrarchiformes</taxon>
        <taxon>Terapontoidei</taxon>
        <taxon>Terapontidae</taxon>
        <taxon>Scortum</taxon>
    </lineage>
</organism>
<name>A0ACB8W6X6_9TELE</name>
<reference evidence="1" key="1">
    <citation type="submission" date="2022-04" db="EMBL/GenBank/DDBJ databases">
        <title>Jade perch genome.</title>
        <authorList>
            <person name="Chao B."/>
        </authorList>
    </citation>
    <scope>NUCLEOTIDE SEQUENCE</scope>
    <source>
        <strain evidence="1">CB-2022</strain>
    </source>
</reference>